<feature type="compositionally biased region" description="Polar residues" evidence="1">
    <location>
        <begin position="338"/>
        <end position="372"/>
    </location>
</feature>
<name>A0A0L6VMW5_9BASI</name>
<dbReference type="GO" id="GO:0005737">
    <property type="term" value="C:cytoplasm"/>
    <property type="evidence" value="ECO:0007669"/>
    <property type="project" value="TreeGrafter"/>
</dbReference>
<dbReference type="InterPro" id="IPR035899">
    <property type="entry name" value="DBL_dom_sf"/>
</dbReference>
<feature type="region of interest" description="Disordered" evidence="1">
    <location>
        <begin position="169"/>
        <end position="199"/>
    </location>
</feature>
<dbReference type="PANTHER" id="PTHR12673:SF159">
    <property type="entry name" value="LD03170P"/>
    <property type="match status" value="1"/>
</dbReference>
<dbReference type="PANTHER" id="PTHR12673">
    <property type="entry name" value="FACIOGENITAL DYSPLASIA PROTEIN"/>
    <property type="match status" value="1"/>
</dbReference>
<protein>
    <recommendedName>
        <fullName evidence="2">DH domain-containing protein</fullName>
    </recommendedName>
</protein>
<sequence>MPLITSDLGPAAPHRVAITPPKSPLTHFSLSRNSSLEGLAALRHSSSILPQWPAQSSESRPTHQRDAHLPSCWCTMLDVEELDVSECLRQPAEDVWCGGDATAGADMGAMRDGECVCGGAAAGDIDVCVAVADAGRGVDFGGATGGCGAAAGLAGRHYEPAFADGVPGAELLPVPDRGPASPSTSPRSSSHSPSSSTLFASVVPPPTSIPWSLTSIASSFLLKPIQRLIKYPLFYKQLCEVTPPAHPDYEATVCLLSATDSVIRVLQEVKEREDEYEKLQEMEGRIKGLPAGFKLTRRDRRLLAQGLMERVQLPPAREEASDSPVPWTTTHGARPERQNQAGWSPMQWSGHSSKNMSSSPLRSSYWSQWNHQSGSSSGESSVSPGALKVESTRKLSPQRYSTASANRENKPPGNPLPRASKTPYSWGPPPRSLLTVNKDHYLCSQPALSLRAQSDEQQQQQQRGLDRRKSMPVGRPSISARKPKETPVHVFVFSDLVPLAMKHSDGVRLIRSATTKLHLKKKEPQSYYYSLVDHVGLSTLLSVEDLSGHRSFL</sequence>
<feature type="compositionally biased region" description="Polar residues" evidence="1">
    <location>
        <begin position="394"/>
        <end position="406"/>
    </location>
</feature>
<dbReference type="InterPro" id="IPR051092">
    <property type="entry name" value="FYVE_RhoGEF_PH"/>
</dbReference>
<proteinExistence type="predicted"/>
<feature type="region of interest" description="Disordered" evidence="1">
    <location>
        <begin position="448"/>
        <end position="481"/>
    </location>
</feature>
<evidence type="ECO:0000313" key="3">
    <source>
        <dbReference type="EMBL" id="KNZ62103.1"/>
    </source>
</evidence>
<dbReference type="Gene3D" id="1.20.900.10">
    <property type="entry name" value="Dbl homology (DH) domain"/>
    <property type="match status" value="1"/>
</dbReference>
<accession>A0A0L6VMW5</accession>
<feature type="compositionally biased region" description="Low complexity" evidence="1">
    <location>
        <begin position="373"/>
        <end position="385"/>
    </location>
</feature>
<evidence type="ECO:0000313" key="4">
    <source>
        <dbReference type="Proteomes" id="UP000037035"/>
    </source>
</evidence>
<dbReference type="OrthoDB" id="2501529at2759"/>
<dbReference type="Proteomes" id="UP000037035">
    <property type="component" value="Unassembled WGS sequence"/>
</dbReference>
<dbReference type="SUPFAM" id="SSF48065">
    <property type="entry name" value="DBL homology domain (DH-domain)"/>
    <property type="match status" value="1"/>
</dbReference>
<organism evidence="3 4">
    <name type="scientific">Puccinia sorghi</name>
    <dbReference type="NCBI Taxonomy" id="27349"/>
    <lineage>
        <taxon>Eukaryota</taxon>
        <taxon>Fungi</taxon>
        <taxon>Dikarya</taxon>
        <taxon>Basidiomycota</taxon>
        <taxon>Pucciniomycotina</taxon>
        <taxon>Pucciniomycetes</taxon>
        <taxon>Pucciniales</taxon>
        <taxon>Pucciniaceae</taxon>
        <taxon>Puccinia</taxon>
    </lineage>
</organism>
<dbReference type="InterPro" id="IPR000219">
    <property type="entry name" value="DH_dom"/>
</dbReference>
<feature type="region of interest" description="Disordered" evidence="1">
    <location>
        <begin position="1"/>
        <end position="22"/>
    </location>
</feature>
<feature type="region of interest" description="Disordered" evidence="1">
    <location>
        <begin position="308"/>
        <end position="431"/>
    </location>
</feature>
<dbReference type="STRING" id="27349.A0A0L6VMW5"/>
<feature type="compositionally biased region" description="Low complexity" evidence="1">
    <location>
        <begin position="179"/>
        <end position="196"/>
    </location>
</feature>
<evidence type="ECO:0000256" key="1">
    <source>
        <dbReference type="SAM" id="MobiDB-lite"/>
    </source>
</evidence>
<keyword evidence="4" id="KW-1185">Reference proteome</keyword>
<feature type="domain" description="DH" evidence="2">
    <location>
        <begin position="218"/>
        <end position="269"/>
    </location>
</feature>
<reference evidence="3 4" key="1">
    <citation type="submission" date="2015-08" db="EMBL/GenBank/DDBJ databases">
        <title>Next Generation Sequencing and Analysis of the Genome of Puccinia sorghi L Schw, the Causal Agent of Maize Common Rust.</title>
        <authorList>
            <person name="Rochi L."/>
            <person name="Burguener G."/>
            <person name="Darino M."/>
            <person name="Turjanski A."/>
            <person name="Kreff E."/>
            <person name="Dieguez M.J."/>
            <person name="Sacco F."/>
        </authorList>
    </citation>
    <scope>NUCLEOTIDE SEQUENCE [LARGE SCALE GENOMIC DNA]</scope>
    <source>
        <strain evidence="3 4">RO10H11247</strain>
    </source>
</reference>
<dbReference type="Pfam" id="PF00621">
    <property type="entry name" value="RhoGEF"/>
    <property type="match status" value="1"/>
</dbReference>
<comment type="caution">
    <text evidence="3">The sequence shown here is derived from an EMBL/GenBank/DDBJ whole genome shotgun (WGS) entry which is preliminary data.</text>
</comment>
<gene>
    <name evidence="3" type="ORF">VP01_1313g5</name>
</gene>
<dbReference type="AlphaFoldDB" id="A0A0L6VMW5"/>
<dbReference type="EMBL" id="LAVV01003488">
    <property type="protein sequence ID" value="KNZ62103.1"/>
    <property type="molecule type" value="Genomic_DNA"/>
</dbReference>
<evidence type="ECO:0000259" key="2">
    <source>
        <dbReference type="PROSITE" id="PS50010"/>
    </source>
</evidence>
<dbReference type="VEuPathDB" id="FungiDB:VP01_1313g5"/>
<dbReference type="PROSITE" id="PS50010">
    <property type="entry name" value="DH_2"/>
    <property type="match status" value="1"/>
</dbReference>
<dbReference type="GO" id="GO:0005085">
    <property type="term" value="F:guanyl-nucleotide exchange factor activity"/>
    <property type="evidence" value="ECO:0007669"/>
    <property type="project" value="InterPro"/>
</dbReference>